<dbReference type="GO" id="GO:0003677">
    <property type="term" value="F:DNA binding"/>
    <property type="evidence" value="ECO:0007669"/>
    <property type="project" value="InterPro"/>
</dbReference>
<keyword evidence="6" id="KW-0539">Nucleus</keyword>
<keyword evidence="3" id="KW-0805">Transcription regulation</keyword>
<proteinExistence type="inferred from homology"/>
<organism evidence="9 10">
    <name type="scientific">Durio zibethinus</name>
    <name type="common">Durian</name>
    <dbReference type="NCBI Taxonomy" id="66656"/>
    <lineage>
        <taxon>Eukaryota</taxon>
        <taxon>Viridiplantae</taxon>
        <taxon>Streptophyta</taxon>
        <taxon>Embryophyta</taxon>
        <taxon>Tracheophyta</taxon>
        <taxon>Spermatophyta</taxon>
        <taxon>Magnoliopsida</taxon>
        <taxon>eudicotyledons</taxon>
        <taxon>Gunneridae</taxon>
        <taxon>Pentapetalae</taxon>
        <taxon>rosids</taxon>
        <taxon>malvids</taxon>
        <taxon>Malvales</taxon>
        <taxon>Malvaceae</taxon>
        <taxon>Helicteroideae</taxon>
        <taxon>Durio</taxon>
    </lineage>
</organism>
<dbReference type="InterPro" id="IPR001005">
    <property type="entry name" value="SANT/Myb"/>
</dbReference>
<dbReference type="KEGG" id="dzi:111288341"/>
<gene>
    <name evidence="10" type="primary">LOC111288341</name>
</gene>
<dbReference type="OrthoDB" id="551907at2759"/>
<name>A0A6P5Y3B9_DURZI</name>
<evidence type="ECO:0000256" key="6">
    <source>
        <dbReference type="ARBA" id="ARBA00023242"/>
    </source>
</evidence>
<evidence type="ECO:0000256" key="3">
    <source>
        <dbReference type="ARBA" id="ARBA00023015"/>
    </source>
</evidence>
<evidence type="ECO:0000313" key="10">
    <source>
        <dbReference type="RefSeq" id="XP_022734927.1"/>
    </source>
</evidence>
<sequence length="343" mass="38023">MGLQNMQNQNMNLIMSTDAKPRLKWTPELHQRFVEAVNQLGGADKATPKSLMRVMGIAGLTLYHLKSHLQKYRLGKSQQTEICLGNKQDDYTERQSSNGNFSREISDGTHKQMNESLQIAQALQMQMKVQRKLHEQIEVQRHLQLRIEAQGKYLQSVLKKAQETLAAAGYSSSSLGVAELSQLVSIVNTGCTSSSFSELTEGGGSSLKQIERKTMRGAICSMESSLTSSESSRQKDKEPPKDENICTRKSNTSVELSLTDIHPEKKLWISGSSNQANGKKRNGSNISEGTSVEQPLAKRLEPPEEETGSRLRKSGLLGSFDLNSQCHSDIESVPKAIDLNCRE</sequence>
<dbReference type="FunFam" id="1.10.10.60:FF:000002">
    <property type="entry name" value="Myb family transcription factor"/>
    <property type="match status" value="1"/>
</dbReference>
<dbReference type="InterPro" id="IPR006447">
    <property type="entry name" value="Myb_dom_plants"/>
</dbReference>
<dbReference type="InterPro" id="IPR009057">
    <property type="entry name" value="Homeodomain-like_sf"/>
</dbReference>
<feature type="region of interest" description="Disordered" evidence="7">
    <location>
        <begin position="87"/>
        <end position="106"/>
    </location>
</feature>
<reference evidence="10" key="1">
    <citation type="submission" date="2025-08" db="UniProtKB">
        <authorList>
            <consortium name="RefSeq"/>
        </authorList>
    </citation>
    <scope>IDENTIFICATION</scope>
    <source>
        <tissue evidence="10">Fruit stalk</tissue>
    </source>
</reference>
<dbReference type="AlphaFoldDB" id="A0A6P5Y3B9"/>
<evidence type="ECO:0000256" key="5">
    <source>
        <dbReference type="ARBA" id="ARBA00023163"/>
    </source>
</evidence>
<dbReference type="SUPFAM" id="SSF46689">
    <property type="entry name" value="Homeodomain-like"/>
    <property type="match status" value="1"/>
</dbReference>
<keyword evidence="4" id="KW-0175">Coiled coil</keyword>
<dbReference type="Pfam" id="PF14379">
    <property type="entry name" value="Myb_CC_LHEQLE"/>
    <property type="match status" value="1"/>
</dbReference>
<feature type="compositionally biased region" description="Basic and acidic residues" evidence="7">
    <location>
        <begin position="232"/>
        <end position="246"/>
    </location>
</feature>
<evidence type="ECO:0000256" key="7">
    <source>
        <dbReference type="SAM" id="MobiDB-lite"/>
    </source>
</evidence>
<feature type="region of interest" description="Disordered" evidence="7">
    <location>
        <begin position="222"/>
        <end position="250"/>
    </location>
</feature>
<dbReference type="InterPro" id="IPR046955">
    <property type="entry name" value="PHR1-like"/>
</dbReference>
<feature type="domain" description="HTH myb-type" evidence="8">
    <location>
        <begin position="17"/>
        <end position="77"/>
    </location>
</feature>
<dbReference type="NCBIfam" id="TIGR01557">
    <property type="entry name" value="myb_SHAQKYF"/>
    <property type="match status" value="1"/>
</dbReference>
<protein>
    <submittedName>
        <fullName evidence="10">Myb family transcription factor PHL8-like</fullName>
    </submittedName>
</protein>
<dbReference type="InterPro" id="IPR017930">
    <property type="entry name" value="Myb_dom"/>
</dbReference>
<feature type="compositionally biased region" description="Polar residues" evidence="7">
    <location>
        <begin position="270"/>
        <end position="293"/>
    </location>
</feature>
<evidence type="ECO:0000256" key="1">
    <source>
        <dbReference type="ARBA" id="ARBA00004123"/>
    </source>
</evidence>
<dbReference type="PANTHER" id="PTHR31499">
    <property type="entry name" value="MYB FAMILY TRANSCRIPTION FACTOR PHL11"/>
    <property type="match status" value="1"/>
</dbReference>
<feature type="compositionally biased region" description="Polar residues" evidence="7">
    <location>
        <begin position="94"/>
        <end position="103"/>
    </location>
</feature>
<evidence type="ECO:0000313" key="9">
    <source>
        <dbReference type="Proteomes" id="UP000515121"/>
    </source>
</evidence>
<dbReference type="InterPro" id="IPR025756">
    <property type="entry name" value="Myb_CC_LHEQLE"/>
</dbReference>
<dbReference type="PANTHER" id="PTHR31499:SF11">
    <property type="entry name" value="MYB FAMILY TRANSCRIPTION FACTOR PHL8"/>
    <property type="match status" value="1"/>
</dbReference>
<feature type="region of interest" description="Disordered" evidence="7">
    <location>
        <begin position="268"/>
        <end position="312"/>
    </location>
</feature>
<dbReference type="GeneID" id="111288341"/>
<dbReference type="Proteomes" id="UP000515121">
    <property type="component" value="Unplaced"/>
</dbReference>
<comment type="subcellular location">
    <subcellularLocation>
        <location evidence="1">Nucleus</location>
    </subcellularLocation>
</comment>
<feature type="compositionally biased region" description="Low complexity" evidence="7">
    <location>
        <begin position="222"/>
        <end position="231"/>
    </location>
</feature>
<dbReference type="Gene3D" id="1.10.10.60">
    <property type="entry name" value="Homeodomain-like"/>
    <property type="match status" value="1"/>
</dbReference>
<accession>A0A6P5Y3B9</accession>
<comment type="similarity">
    <text evidence="2">Belongs to the MYB-CC family.</text>
</comment>
<dbReference type="GO" id="GO:0005634">
    <property type="term" value="C:nucleus"/>
    <property type="evidence" value="ECO:0007669"/>
    <property type="project" value="UniProtKB-SubCell"/>
</dbReference>
<keyword evidence="5" id="KW-0804">Transcription</keyword>
<evidence type="ECO:0000256" key="4">
    <source>
        <dbReference type="ARBA" id="ARBA00023054"/>
    </source>
</evidence>
<evidence type="ECO:0000256" key="2">
    <source>
        <dbReference type="ARBA" id="ARBA00006783"/>
    </source>
</evidence>
<dbReference type="RefSeq" id="XP_022734927.1">
    <property type="nucleotide sequence ID" value="XM_022879192.1"/>
</dbReference>
<keyword evidence="9" id="KW-1185">Reference proteome</keyword>
<dbReference type="PROSITE" id="PS51294">
    <property type="entry name" value="HTH_MYB"/>
    <property type="match status" value="1"/>
</dbReference>
<dbReference type="Pfam" id="PF00249">
    <property type="entry name" value="Myb_DNA-binding"/>
    <property type="match status" value="1"/>
</dbReference>
<evidence type="ECO:0000259" key="8">
    <source>
        <dbReference type="PROSITE" id="PS51294"/>
    </source>
</evidence>
<dbReference type="GO" id="GO:0003700">
    <property type="term" value="F:DNA-binding transcription factor activity"/>
    <property type="evidence" value="ECO:0007669"/>
    <property type="project" value="InterPro"/>
</dbReference>